<evidence type="ECO:0000313" key="2">
    <source>
        <dbReference type="EMBL" id="PLW49296.1"/>
    </source>
</evidence>
<sequence length="235" mass="26390">MAPSGPPPPSWEWMLMFREGNLAHSWHPVTQLGQECETPAGRAMPPGREKGLCSILTQVGQFLGSETGGWNSDRHHQKKPKIRPRKAQGSASLMERCPAIPHRRCTSTSTPLRMKWANLDGGGQRLKKLQPTRKNKLLHIAHRTSFPQTMESSPDEITPLYRARRKSRPDFCPDRIPTEIHPVGRLAGWSSSASIGKPILKSMSLIGQSNSLMSAPTMWLIFFLGKRRRSETIQK</sequence>
<organism evidence="2 3">
    <name type="scientific">Puccinia coronata f. sp. avenae</name>
    <dbReference type="NCBI Taxonomy" id="200324"/>
    <lineage>
        <taxon>Eukaryota</taxon>
        <taxon>Fungi</taxon>
        <taxon>Dikarya</taxon>
        <taxon>Basidiomycota</taxon>
        <taxon>Pucciniomycotina</taxon>
        <taxon>Pucciniomycetes</taxon>
        <taxon>Pucciniales</taxon>
        <taxon>Pucciniaceae</taxon>
        <taxon>Puccinia</taxon>
    </lineage>
</organism>
<evidence type="ECO:0000256" key="1">
    <source>
        <dbReference type="SAM" id="MobiDB-lite"/>
    </source>
</evidence>
<evidence type="ECO:0000313" key="3">
    <source>
        <dbReference type="Proteomes" id="UP000235392"/>
    </source>
</evidence>
<protein>
    <submittedName>
        <fullName evidence="2">Uncharacterized protein</fullName>
    </submittedName>
</protein>
<dbReference type="Proteomes" id="UP000235392">
    <property type="component" value="Unassembled WGS sequence"/>
</dbReference>
<gene>
    <name evidence="2" type="ORF">PCASD_02718</name>
</gene>
<comment type="caution">
    <text evidence="2">The sequence shown here is derived from an EMBL/GenBank/DDBJ whole genome shotgun (WGS) entry which is preliminary data.</text>
</comment>
<feature type="compositionally biased region" description="Basic residues" evidence="1">
    <location>
        <begin position="75"/>
        <end position="86"/>
    </location>
</feature>
<name>A0A2N5VHB2_9BASI</name>
<reference evidence="2 3" key="1">
    <citation type="submission" date="2017-11" db="EMBL/GenBank/DDBJ databases">
        <title>De novo assembly and phasing of dikaryotic genomes from two isolates of Puccinia coronata f. sp. avenae, the causal agent of oat crown rust.</title>
        <authorList>
            <person name="Miller M.E."/>
            <person name="Zhang Y."/>
            <person name="Omidvar V."/>
            <person name="Sperschneider J."/>
            <person name="Schwessinger B."/>
            <person name="Raley C."/>
            <person name="Palmer J.M."/>
            <person name="Garnica D."/>
            <person name="Upadhyaya N."/>
            <person name="Rathjen J."/>
            <person name="Taylor J.M."/>
            <person name="Park R.F."/>
            <person name="Dodds P.N."/>
            <person name="Hirsch C.D."/>
            <person name="Kianian S.F."/>
            <person name="Figueroa M."/>
        </authorList>
    </citation>
    <scope>NUCLEOTIDE SEQUENCE [LARGE SCALE GENOMIC DNA]</scope>
    <source>
        <strain evidence="2">12SD80</strain>
    </source>
</reference>
<dbReference type="EMBL" id="PGCI01000017">
    <property type="protein sequence ID" value="PLW49296.1"/>
    <property type="molecule type" value="Genomic_DNA"/>
</dbReference>
<dbReference type="AlphaFoldDB" id="A0A2N5VHB2"/>
<proteinExistence type="predicted"/>
<accession>A0A2N5VHB2</accession>
<feature type="region of interest" description="Disordered" evidence="1">
    <location>
        <begin position="65"/>
        <end position="92"/>
    </location>
</feature>